<keyword evidence="1" id="KW-0812">Transmembrane</keyword>
<dbReference type="Proteomes" id="UP000003160">
    <property type="component" value="Unassembled WGS sequence"/>
</dbReference>
<dbReference type="OrthoDB" id="1082148at2"/>
<sequence>MKELHPNILNDYEHQVNKLIELHREESDFPEMESFGVNRELLDDYLFNYQAILDSEGSQRSQQTVYGIIALVPVIVLSAFPIQLLPWKNETLTLLVGIVVGVALSLIIKGIRVVMKRRNLQRHKDSNPDVVAYVDAVINYHNNKQD</sequence>
<comment type="caution">
    <text evidence="2">The sequence shown here is derived from an EMBL/GenBank/DDBJ whole genome shotgun (WGS) entry which is preliminary data.</text>
</comment>
<evidence type="ECO:0000313" key="2">
    <source>
        <dbReference type="EMBL" id="EFA43517.1"/>
    </source>
</evidence>
<dbReference type="HOGENOM" id="CLU_156562_0_0_10"/>
<protein>
    <submittedName>
        <fullName evidence="2">Uncharacterized protein</fullName>
    </submittedName>
</protein>
<reference evidence="2 3" key="1">
    <citation type="submission" date="2009-10" db="EMBL/GenBank/DDBJ databases">
        <authorList>
            <person name="Qin X."/>
            <person name="Bachman B."/>
            <person name="Battles P."/>
            <person name="Bell A."/>
            <person name="Bess C."/>
            <person name="Bickham C."/>
            <person name="Chaboub L."/>
            <person name="Chen D."/>
            <person name="Coyle M."/>
            <person name="Deiros D.R."/>
            <person name="Dinh H."/>
            <person name="Forbes L."/>
            <person name="Fowler G."/>
            <person name="Francisco L."/>
            <person name="Fu Q."/>
            <person name="Gubbala S."/>
            <person name="Hale W."/>
            <person name="Han Y."/>
            <person name="Hemphill L."/>
            <person name="Highlander S.K."/>
            <person name="Hirani K."/>
            <person name="Hogues M."/>
            <person name="Jackson L."/>
            <person name="Jakkamsetti A."/>
            <person name="Javaid M."/>
            <person name="Jiang H."/>
            <person name="Korchina V."/>
            <person name="Kovar C."/>
            <person name="Lara F."/>
            <person name="Lee S."/>
            <person name="Mata R."/>
            <person name="Mathew T."/>
            <person name="Moen C."/>
            <person name="Morales K."/>
            <person name="Munidasa M."/>
            <person name="Nazareth L."/>
            <person name="Ngo R."/>
            <person name="Nguyen L."/>
            <person name="Okwuonu G."/>
            <person name="Ongeri F."/>
            <person name="Patil S."/>
            <person name="Petrosino J."/>
            <person name="Pham C."/>
            <person name="Pham P."/>
            <person name="Pu L.-L."/>
            <person name="Puazo M."/>
            <person name="Raj R."/>
            <person name="Reid J."/>
            <person name="Rouhana J."/>
            <person name="Saada N."/>
            <person name="Shang Y."/>
            <person name="Simmons D."/>
            <person name="Thornton R."/>
            <person name="Warren J."/>
            <person name="Weissenberger G."/>
            <person name="Zhang J."/>
            <person name="Zhang L."/>
            <person name="Zhou C."/>
            <person name="Zhu D."/>
            <person name="Muzny D."/>
            <person name="Worley K."/>
            <person name="Gibbs R."/>
        </authorList>
    </citation>
    <scope>NUCLEOTIDE SEQUENCE [LARGE SCALE GENOMIC DNA]</scope>
    <source>
        <strain evidence="2 3">DSM 17361</strain>
    </source>
</reference>
<evidence type="ECO:0000313" key="3">
    <source>
        <dbReference type="Proteomes" id="UP000003160"/>
    </source>
</evidence>
<accession>D1PYH2</accession>
<proteinExistence type="predicted"/>
<keyword evidence="1" id="KW-1133">Transmembrane helix</keyword>
<keyword evidence="3" id="KW-1185">Reference proteome</keyword>
<organism evidence="2 3">
    <name type="scientific">Hallella bergensis DSM 17361</name>
    <dbReference type="NCBI Taxonomy" id="585502"/>
    <lineage>
        <taxon>Bacteria</taxon>
        <taxon>Pseudomonadati</taxon>
        <taxon>Bacteroidota</taxon>
        <taxon>Bacteroidia</taxon>
        <taxon>Bacteroidales</taxon>
        <taxon>Prevotellaceae</taxon>
        <taxon>Hallella</taxon>
    </lineage>
</organism>
<keyword evidence="1" id="KW-0472">Membrane</keyword>
<feature type="transmembrane region" description="Helical" evidence="1">
    <location>
        <begin position="65"/>
        <end position="85"/>
    </location>
</feature>
<dbReference type="AlphaFoldDB" id="D1PYH2"/>
<dbReference type="RefSeq" id="WP_007174110.1">
    <property type="nucleotide sequence ID" value="NZ_GG704781.1"/>
</dbReference>
<evidence type="ECO:0000256" key="1">
    <source>
        <dbReference type="SAM" id="Phobius"/>
    </source>
</evidence>
<dbReference type="EMBL" id="ACKS01000078">
    <property type="protein sequence ID" value="EFA43517.1"/>
    <property type="molecule type" value="Genomic_DNA"/>
</dbReference>
<gene>
    <name evidence="2" type="ORF">HMPREF0645_2007</name>
</gene>
<feature type="transmembrane region" description="Helical" evidence="1">
    <location>
        <begin position="91"/>
        <end position="114"/>
    </location>
</feature>
<name>D1PYH2_9BACT</name>